<gene>
    <name evidence="1" type="ORF">CSSPTR1EN2_LOCUS19130</name>
</gene>
<accession>A0ABP0URH0</accession>
<protein>
    <submittedName>
        <fullName evidence="1">Uncharacterized protein</fullName>
    </submittedName>
</protein>
<sequence length="69" mass="7687">MIEADFCSCQGIMQLESASSGHQYNHVLYAVHISSLIQVDYLIHCHYAAEVDSLWLVAGTHKGTVSYFP</sequence>
<keyword evidence="2" id="KW-1185">Reference proteome</keyword>
<proteinExistence type="predicted"/>
<reference evidence="1" key="1">
    <citation type="submission" date="2024-02" db="EMBL/GenBank/DDBJ databases">
        <authorList>
            <consortium name="ELIXIR-Norway"/>
            <consortium name="Elixir Norway"/>
        </authorList>
    </citation>
    <scope>NUCLEOTIDE SEQUENCE</scope>
</reference>
<name>A0ABP0URH0_9BRYO</name>
<evidence type="ECO:0000313" key="2">
    <source>
        <dbReference type="Proteomes" id="UP001497512"/>
    </source>
</evidence>
<organism evidence="1 2">
    <name type="scientific">Sphagnum troendelagicum</name>
    <dbReference type="NCBI Taxonomy" id="128251"/>
    <lineage>
        <taxon>Eukaryota</taxon>
        <taxon>Viridiplantae</taxon>
        <taxon>Streptophyta</taxon>
        <taxon>Embryophyta</taxon>
        <taxon>Bryophyta</taxon>
        <taxon>Sphagnophytina</taxon>
        <taxon>Sphagnopsida</taxon>
        <taxon>Sphagnales</taxon>
        <taxon>Sphagnaceae</taxon>
        <taxon>Sphagnum</taxon>
    </lineage>
</organism>
<dbReference type="EMBL" id="OZ019898">
    <property type="protein sequence ID" value="CAK9228490.1"/>
    <property type="molecule type" value="Genomic_DNA"/>
</dbReference>
<evidence type="ECO:0000313" key="1">
    <source>
        <dbReference type="EMBL" id="CAK9228490.1"/>
    </source>
</evidence>
<dbReference type="Proteomes" id="UP001497512">
    <property type="component" value="Chromosome 6"/>
</dbReference>